<name>A0ACC2FGX3_DALPE</name>
<evidence type="ECO:0000313" key="1">
    <source>
        <dbReference type="EMBL" id="KAJ7990592.1"/>
    </source>
</evidence>
<proteinExistence type="predicted"/>
<evidence type="ECO:0000313" key="2">
    <source>
        <dbReference type="Proteomes" id="UP001157502"/>
    </source>
</evidence>
<keyword evidence="2" id="KW-1185">Reference proteome</keyword>
<sequence length="118" mass="13359">MVPLAQMVRVKRDILMRNNEVLVVMAENQRRGKSSNTQVHAGSRERGAAVLAERTRERRAAEWTDSHTTLQNPDTYSQATHQSVTMLCQSLNSMASTHTCHPPAFEENLTLTLSRLWV</sequence>
<dbReference type="EMBL" id="CM055755">
    <property type="protein sequence ID" value="KAJ7990592.1"/>
    <property type="molecule type" value="Genomic_DNA"/>
</dbReference>
<gene>
    <name evidence="1" type="ORF">DPEC_G00302000</name>
</gene>
<dbReference type="Proteomes" id="UP001157502">
    <property type="component" value="Chromosome 28"/>
</dbReference>
<comment type="caution">
    <text evidence="1">The sequence shown here is derived from an EMBL/GenBank/DDBJ whole genome shotgun (WGS) entry which is preliminary data.</text>
</comment>
<accession>A0ACC2FGX3</accession>
<organism evidence="1 2">
    <name type="scientific">Dallia pectoralis</name>
    <name type="common">Alaska blackfish</name>
    <dbReference type="NCBI Taxonomy" id="75939"/>
    <lineage>
        <taxon>Eukaryota</taxon>
        <taxon>Metazoa</taxon>
        <taxon>Chordata</taxon>
        <taxon>Craniata</taxon>
        <taxon>Vertebrata</taxon>
        <taxon>Euteleostomi</taxon>
        <taxon>Actinopterygii</taxon>
        <taxon>Neopterygii</taxon>
        <taxon>Teleostei</taxon>
        <taxon>Protacanthopterygii</taxon>
        <taxon>Esociformes</taxon>
        <taxon>Umbridae</taxon>
        <taxon>Dallia</taxon>
    </lineage>
</organism>
<protein>
    <submittedName>
        <fullName evidence="1">Uncharacterized protein</fullName>
    </submittedName>
</protein>
<reference evidence="1" key="1">
    <citation type="submission" date="2021-05" db="EMBL/GenBank/DDBJ databases">
        <authorList>
            <person name="Pan Q."/>
            <person name="Jouanno E."/>
            <person name="Zahm M."/>
            <person name="Klopp C."/>
            <person name="Cabau C."/>
            <person name="Louis A."/>
            <person name="Berthelot C."/>
            <person name="Parey E."/>
            <person name="Roest Crollius H."/>
            <person name="Montfort J."/>
            <person name="Robinson-Rechavi M."/>
            <person name="Bouchez O."/>
            <person name="Lampietro C."/>
            <person name="Lopez Roques C."/>
            <person name="Donnadieu C."/>
            <person name="Postlethwait J."/>
            <person name="Bobe J."/>
            <person name="Dillon D."/>
            <person name="Chandos A."/>
            <person name="von Hippel F."/>
            <person name="Guiguen Y."/>
        </authorList>
    </citation>
    <scope>NUCLEOTIDE SEQUENCE</scope>
    <source>
        <strain evidence="1">YG-Jan2019</strain>
    </source>
</reference>